<proteinExistence type="predicted"/>
<dbReference type="CDD" id="cd00143">
    <property type="entry name" value="PP2Cc"/>
    <property type="match status" value="1"/>
</dbReference>
<keyword evidence="3" id="KW-1185">Reference proteome</keyword>
<dbReference type="PROSITE" id="PS51746">
    <property type="entry name" value="PPM_2"/>
    <property type="match status" value="1"/>
</dbReference>
<evidence type="ECO:0000313" key="2">
    <source>
        <dbReference type="EMBL" id="SMD26259.1"/>
    </source>
</evidence>
<dbReference type="InterPro" id="IPR036457">
    <property type="entry name" value="PPM-type-like_dom_sf"/>
</dbReference>
<sequence>MHTACVESQAVSALGTPDAAPACTYIAGIASKSGTWVSWIGDSRAYWIPAEGPAIQLTEDDTGNLDALSNWLGADAPKPTPHIRSLRPTTPGSFVLCTDGLWRYFPAAEHLRTKITGNPDRDTRALVQYALDCGGHDNITVLIIPWP</sequence>
<dbReference type="Pfam" id="PF13672">
    <property type="entry name" value="PP2C_2"/>
    <property type="match status" value="1"/>
</dbReference>
<dbReference type="InterPro" id="IPR001932">
    <property type="entry name" value="PPM-type_phosphatase-like_dom"/>
</dbReference>
<accession>A0A1W2FWC6</accession>
<reference evidence="2 3" key="1">
    <citation type="submission" date="2017-04" db="EMBL/GenBank/DDBJ databases">
        <authorList>
            <person name="Afonso C.L."/>
            <person name="Miller P.J."/>
            <person name="Scott M.A."/>
            <person name="Spackman E."/>
            <person name="Goraichik I."/>
            <person name="Dimitrov K.M."/>
            <person name="Suarez D.L."/>
            <person name="Swayne D.E."/>
        </authorList>
    </citation>
    <scope>NUCLEOTIDE SEQUENCE [LARGE SCALE GENOMIC DNA]</scope>
    <source>
        <strain evidence="2 3">DSM 43828</strain>
    </source>
</reference>
<protein>
    <submittedName>
        <fullName evidence="2">Protein phosphatase 2C</fullName>
    </submittedName>
</protein>
<dbReference type="EMBL" id="FWXV01000013">
    <property type="protein sequence ID" value="SMD26259.1"/>
    <property type="molecule type" value="Genomic_DNA"/>
</dbReference>
<evidence type="ECO:0000259" key="1">
    <source>
        <dbReference type="PROSITE" id="PS51746"/>
    </source>
</evidence>
<dbReference type="Proteomes" id="UP000192674">
    <property type="component" value="Unassembled WGS sequence"/>
</dbReference>
<dbReference type="SUPFAM" id="SSF81606">
    <property type="entry name" value="PP2C-like"/>
    <property type="match status" value="1"/>
</dbReference>
<organism evidence="2 3">
    <name type="scientific">Kibdelosporangium aridum</name>
    <dbReference type="NCBI Taxonomy" id="2030"/>
    <lineage>
        <taxon>Bacteria</taxon>
        <taxon>Bacillati</taxon>
        <taxon>Actinomycetota</taxon>
        <taxon>Actinomycetes</taxon>
        <taxon>Pseudonocardiales</taxon>
        <taxon>Pseudonocardiaceae</taxon>
        <taxon>Kibdelosporangium</taxon>
    </lineage>
</organism>
<feature type="domain" description="PPM-type phosphatase" evidence="1">
    <location>
        <begin position="1"/>
        <end position="146"/>
    </location>
</feature>
<evidence type="ECO:0000313" key="3">
    <source>
        <dbReference type="Proteomes" id="UP000192674"/>
    </source>
</evidence>
<dbReference type="AlphaFoldDB" id="A0A1W2FWC6"/>
<dbReference type="Gene3D" id="3.60.40.10">
    <property type="entry name" value="PPM-type phosphatase domain"/>
    <property type="match status" value="1"/>
</dbReference>
<gene>
    <name evidence="2" type="ORF">SAMN05661093_09840</name>
</gene>
<dbReference type="RefSeq" id="WP_200826044.1">
    <property type="nucleotide sequence ID" value="NZ_FWXV01000013.1"/>
</dbReference>
<name>A0A1W2FWC6_KIBAR</name>